<feature type="domain" description="RNA polymerase sigma-70 region 2" evidence="6">
    <location>
        <begin position="17"/>
        <end position="77"/>
    </location>
</feature>
<dbReference type="InterPro" id="IPR013325">
    <property type="entry name" value="RNA_pol_sigma_r2"/>
</dbReference>
<feature type="region of interest" description="Disordered" evidence="5">
    <location>
        <begin position="578"/>
        <end position="597"/>
    </location>
</feature>
<comment type="similarity">
    <text evidence="1">Belongs to the sigma-70 factor family. ECF subfamily.</text>
</comment>
<evidence type="ECO:0000259" key="8">
    <source>
        <dbReference type="Pfam" id="PF20239"/>
    </source>
</evidence>
<evidence type="ECO:0000259" key="7">
    <source>
        <dbReference type="Pfam" id="PF08281"/>
    </source>
</evidence>
<reference evidence="9 10" key="1">
    <citation type="submission" date="2016-10" db="EMBL/GenBank/DDBJ databases">
        <authorList>
            <person name="de Groot N.N."/>
        </authorList>
    </citation>
    <scope>NUCLEOTIDE SEQUENCE [LARGE SCALE GENOMIC DNA]</scope>
    <source>
        <strain evidence="9 10">DSM 43019</strain>
    </source>
</reference>
<dbReference type="InterPro" id="IPR013324">
    <property type="entry name" value="RNA_pol_sigma_r3/r4-like"/>
</dbReference>
<dbReference type="AlphaFoldDB" id="A0A1I2G0V5"/>
<dbReference type="InterPro" id="IPR007627">
    <property type="entry name" value="RNA_pol_sigma70_r2"/>
</dbReference>
<keyword evidence="4" id="KW-0804">Transcription</keyword>
<evidence type="ECO:0000256" key="2">
    <source>
        <dbReference type="ARBA" id="ARBA00023015"/>
    </source>
</evidence>
<dbReference type="Gene3D" id="1.10.1740.10">
    <property type="match status" value="1"/>
</dbReference>
<evidence type="ECO:0000256" key="3">
    <source>
        <dbReference type="ARBA" id="ARBA00023082"/>
    </source>
</evidence>
<feature type="domain" description="DUF6596" evidence="8">
    <location>
        <begin position="165"/>
        <end position="264"/>
    </location>
</feature>
<dbReference type="SUPFAM" id="SSF56349">
    <property type="entry name" value="DNA breaking-rejoining enzymes"/>
    <property type="match status" value="1"/>
</dbReference>
<dbReference type="Proteomes" id="UP000199645">
    <property type="component" value="Unassembled WGS sequence"/>
</dbReference>
<evidence type="ECO:0000256" key="1">
    <source>
        <dbReference type="ARBA" id="ARBA00010641"/>
    </source>
</evidence>
<dbReference type="SUPFAM" id="SSF88659">
    <property type="entry name" value="Sigma3 and sigma4 domains of RNA polymerase sigma factors"/>
    <property type="match status" value="1"/>
</dbReference>
<evidence type="ECO:0000256" key="5">
    <source>
        <dbReference type="SAM" id="MobiDB-lite"/>
    </source>
</evidence>
<dbReference type="GO" id="GO:0006352">
    <property type="term" value="P:DNA-templated transcription initiation"/>
    <property type="evidence" value="ECO:0007669"/>
    <property type="project" value="InterPro"/>
</dbReference>
<sequence>MSDLSATVGAVWKQESARIVGGLLRLVHDVGLAEELAQDALVAALEQWPATGIPDNPGAWLTTTAKRRAVDHIRRSRTRERLAPDLARPPEPAEDDVLRLMFTSCHPVLPAEARVALTLRVVAGLSTAEIARAFLVGEQVIARRIAAAKRTLAESGVAYEPSAQLSSVLEVVYLIFNEGYAATSGTDLIRADLCLEALRLGRMLAVLAPDEAEVHGLVALLEIQQSRSAARTGPAGEPIPLHEQNRGRWDQLLIRRGFAAMLRAREAGGPPGPYVLQAAIAVCHTEENTDWVRVTALYEALERLVATPVVRLNRAVAVAFAYGPQAGLDLLDDLRTDPQMAAYHLLPGVRGDLLIKVGRPAEARHELQRAATLARNTAEREFLLRRAAALDVPDERSRLLGAAVTAFLAPLGPATARAYGQTLHRIARLAGDRTPLTGLTAARIAEIFAVSWPDVSPRTWNRHVAAIRSFATWSGSPSLAAALHPRPITAAASAPRPVVSAAASAPRSDVERRGETPLRERALWSLLRESGAKVGAVLTLNVEDLDLDDRSARDATIVWRSATARLLPELISGRTRGPLFLSDRRPGPGRPPAPADLCPETGRRRLSYERAAYLCKRATGHTLDRLRSV</sequence>
<dbReference type="InterPro" id="IPR011010">
    <property type="entry name" value="DNA_brk_join_enz"/>
</dbReference>
<keyword evidence="3" id="KW-0731">Sigma factor</keyword>
<dbReference type="GO" id="GO:0003677">
    <property type="term" value="F:DNA binding"/>
    <property type="evidence" value="ECO:0007669"/>
    <property type="project" value="InterPro"/>
</dbReference>
<name>A0A1I2G0V5_9ACTN</name>
<dbReference type="SUPFAM" id="SSF88946">
    <property type="entry name" value="Sigma2 domain of RNA polymerase sigma factors"/>
    <property type="match status" value="1"/>
</dbReference>
<dbReference type="InterPro" id="IPR013249">
    <property type="entry name" value="RNA_pol_sigma70_r4_t2"/>
</dbReference>
<keyword evidence="10" id="KW-1185">Reference proteome</keyword>
<organism evidence="9 10">
    <name type="scientific">Actinoplanes philippinensis</name>
    <dbReference type="NCBI Taxonomy" id="35752"/>
    <lineage>
        <taxon>Bacteria</taxon>
        <taxon>Bacillati</taxon>
        <taxon>Actinomycetota</taxon>
        <taxon>Actinomycetes</taxon>
        <taxon>Micromonosporales</taxon>
        <taxon>Micromonosporaceae</taxon>
        <taxon>Actinoplanes</taxon>
    </lineage>
</organism>
<dbReference type="PANTHER" id="PTHR47756:SF1">
    <property type="entry name" value="BLL0085 PROTEIN"/>
    <property type="match status" value="1"/>
</dbReference>
<dbReference type="OrthoDB" id="3206561at2"/>
<dbReference type="PANTHER" id="PTHR47756">
    <property type="entry name" value="BLL6612 PROTEIN-RELATED"/>
    <property type="match status" value="1"/>
</dbReference>
<dbReference type="Pfam" id="PF20239">
    <property type="entry name" value="DUF6596"/>
    <property type="match status" value="1"/>
</dbReference>
<dbReference type="InterPro" id="IPR046531">
    <property type="entry name" value="DUF6596"/>
</dbReference>
<evidence type="ECO:0000313" key="10">
    <source>
        <dbReference type="Proteomes" id="UP000199645"/>
    </source>
</evidence>
<dbReference type="GO" id="GO:0016987">
    <property type="term" value="F:sigma factor activity"/>
    <property type="evidence" value="ECO:0007669"/>
    <property type="project" value="UniProtKB-KW"/>
</dbReference>
<dbReference type="Pfam" id="PF04542">
    <property type="entry name" value="Sigma70_r2"/>
    <property type="match status" value="1"/>
</dbReference>
<gene>
    <name evidence="9" type="ORF">SAMN05421541_10689</name>
</gene>
<proteinExistence type="inferred from homology"/>
<dbReference type="Gene3D" id="1.10.10.10">
    <property type="entry name" value="Winged helix-like DNA-binding domain superfamily/Winged helix DNA-binding domain"/>
    <property type="match status" value="1"/>
</dbReference>
<dbReference type="Pfam" id="PF08281">
    <property type="entry name" value="Sigma70_r4_2"/>
    <property type="match status" value="1"/>
</dbReference>
<accession>A0A1I2G0V5</accession>
<feature type="domain" description="RNA polymerase sigma factor 70 region 4 type 2" evidence="7">
    <location>
        <begin position="101"/>
        <end position="152"/>
    </location>
</feature>
<evidence type="ECO:0000259" key="6">
    <source>
        <dbReference type="Pfam" id="PF04542"/>
    </source>
</evidence>
<dbReference type="InterPro" id="IPR036388">
    <property type="entry name" value="WH-like_DNA-bd_sf"/>
</dbReference>
<dbReference type="RefSeq" id="WP_093614950.1">
    <property type="nucleotide sequence ID" value="NZ_BOMT01000023.1"/>
</dbReference>
<dbReference type="STRING" id="35752.SAMN05421541_10689"/>
<dbReference type="EMBL" id="FONV01000006">
    <property type="protein sequence ID" value="SFF10803.1"/>
    <property type="molecule type" value="Genomic_DNA"/>
</dbReference>
<protein>
    <submittedName>
        <fullName evidence="9">RNA polymerase sigma factor, sigma-70 family</fullName>
    </submittedName>
</protein>
<evidence type="ECO:0000313" key="9">
    <source>
        <dbReference type="EMBL" id="SFF10803.1"/>
    </source>
</evidence>
<evidence type="ECO:0000256" key="4">
    <source>
        <dbReference type="ARBA" id="ARBA00023163"/>
    </source>
</evidence>
<keyword evidence="2" id="KW-0805">Transcription regulation</keyword>